<dbReference type="AlphaFoldDB" id="A0A4U6QEL9"/>
<proteinExistence type="predicted"/>
<comment type="caution">
    <text evidence="3">The sequence shown here is derived from an EMBL/GenBank/DDBJ whole genome shotgun (WGS) entry which is preliminary data.</text>
</comment>
<keyword evidence="1" id="KW-0812">Transmembrane</keyword>
<evidence type="ECO:0000313" key="3">
    <source>
        <dbReference type="EMBL" id="TKV58684.1"/>
    </source>
</evidence>
<gene>
    <name evidence="3" type="ORF">FDO65_14275</name>
</gene>
<dbReference type="OrthoDB" id="9798761at2"/>
<dbReference type="PANTHER" id="PTHR30595">
    <property type="entry name" value="GLPR-RELATED TRANSCRIPTIONAL REPRESSOR"/>
    <property type="match status" value="1"/>
</dbReference>
<keyword evidence="1" id="KW-0472">Membrane</keyword>
<dbReference type="InterPro" id="IPR038461">
    <property type="entry name" value="Schlafen_AlbA_2_dom_sf"/>
</dbReference>
<feature type="transmembrane region" description="Helical" evidence="1">
    <location>
        <begin position="43"/>
        <end position="61"/>
    </location>
</feature>
<organism evidence="3 4">
    <name type="scientific">Nakamurella flava</name>
    <dbReference type="NCBI Taxonomy" id="2576308"/>
    <lineage>
        <taxon>Bacteria</taxon>
        <taxon>Bacillati</taxon>
        <taxon>Actinomycetota</taxon>
        <taxon>Actinomycetes</taxon>
        <taxon>Nakamurellales</taxon>
        <taxon>Nakamurellaceae</taxon>
        <taxon>Nakamurella</taxon>
    </lineage>
</organism>
<keyword evidence="3" id="KW-0067">ATP-binding</keyword>
<keyword evidence="3" id="KW-0547">Nucleotide-binding</keyword>
<keyword evidence="1" id="KW-1133">Transmembrane helix</keyword>
<dbReference type="EMBL" id="SZZH01000003">
    <property type="protein sequence ID" value="TKV58684.1"/>
    <property type="molecule type" value="Genomic_DNA"/>
</dbReference>
<evidence type="ECO:0000313" key="4">
    <source>
        <dbReference type="Proteomes" id="UP000306985"/>
    </source>
</evidence>
<feature type="transmembrane region" description="Helical" evidence="1">
    <location>
        <begin position="6"/>
        <end position="31"/>
    </location>
</feature>
<keyword evidence="4" id="KW-1185">Reference proteome</keyword>
<sequence length="290" mass="30531">MYDASTVTVALALPVVLLAAYLIGLAARWVLRGRVRLSTSTTIVLSVIGISVGLLVGGLTLDAHRPWNVGVILIAVGVTALLLAGFAAVAARLQPPPARESVPDLIARGESDRLEFKSSARYNLHTGTRDEKIEAVIAKTVAAFANADGGTLLIGVADDGEILGLANDLAIMKAPDPDRFELWLRDFLSTVLGPNAAALPAVDFARVTADDGSATGERIVCRVTCPASPRPVYLRPAKGNGPTDFFVRTGNSTRALRVDEATEYAMVRWPLGIGRTVSAQLRAAARGAGR</sequence>
<accession>A0A4U6QEL9</accession>
<dbReference type="GO" id="GO:0005524">
    <property type="term" value="F:ATP binding"/>
    <property type="evidence" value="ECO:0007669"/>
    <property type="project" value="UniProtKB-KW"/>
</dbReference>
<dbReference type="Proteomes" id="UP000306985">
    <property type="component" value="Unassembled WGS sequence"/>
</dbReference>
<reference evidence="3 4" key="1">
    <citation type="submission" date="2019-05" db="EMBL/GenBank/DDBJ databases">
        <title>Nakamurella sp. N5BH11, whole genome shotgun sequence.</title>
        <authorList>
            <person name="Tuo L."/>
        </authorList>
    </citation>
    <scope>NUCLEOTIDE SEQUENCE [LARGE SCALE GENOMIC DNA]</scope>
    <source>
        <strain evidence="3 4">N5BH11</strain>
    </source>
</reference>
<feature type="domain" description="Schlafen AlbA-2" evidence="2">
    <location>
        <begin position="110"/>
        <end position="256"/>
    </location>
</feature>
<dbReference type="Pfam" id="PF04326">
    <property type="entry name" value="SLFN_AlbA_2"/>
    <property type="match status" value="1"/>
</dbReference>
<feature type="transmembrane region" description="Helical" evidence="1">
    <location>
        <begin position="67"/>
        <end position="91"/>
    </location>
</feature>
<evidence type="ECO:0000259" key="2">
    <source>
        <dbReference type="Pfam" id="PF04326"/>
    </source>
</evidence>
<name>A0A4U6QEL9_9ACTN</name>
<dbReference type="Gene3D" id="3.30.950.30">
    <property type="entry name" value="Schlafen, AAA domain"/>
    <property type="match status" value="1"/>
</dbReference>
<protein>
    <submittedName>
        <fullName evidence="3">ATP-binding protein</fullName>
    </submittedName>
</protein>
<dbReference type="PANTHER" id="PTHR30595:SF6">
    <property type="entry name" value="SCHLAFEN ALBA-2 DOMAIN-CONTAINING PROTEIN"/>
    <property type="match status" value="1"/>
</dbReference>
<dbReference type="InterPro" id="IPR007421">
    <property type="entry name" value="Schlafen_AlbA_2_dom"/>
</dbReference>
<dbReference type="RefSeq" id="WP_137450344.1">
    <property type="nucleotide sequence ID" value="NZ_SZZH01000003.1"/>
</dbReference>
<evidence type="ECO:0000256" key="1">
    <source>
        <dbReference type="SAM" id="Phobius"/>
    </source>
</evidence>